<evidence type="ECO:0000313" key="10">
    <source>
        <dbReference type="EMBL" id="JAA66051.1"/>
    </source>
</evidence>
<evidence type="ECO:0000256" key="5">
    <source>
        <dbReference type="ARBA" id="ARBA00022968"/>
    </source>
</evidence>
<dbReference type="InterPro" id="IPR027417">
    <property type="entry name" value="P-loop_NTPase"/>
</dbReference>
<dbReference type="GO" id="GO:0000139">
    <property type="term" value="C:Golgi membrane"/>
    <property type="evidence" value="ECO:0007669"/>
    <property type="project" value="UniProtKB-SubCell"/>
</dbReference>
<evidence type="ECO:0000256" key="8">
    <source>
        <dbReference type="ARBA" id="ARBA00023136"/>
    </source>
</evidence>
<keyword evidence="6" id="KW-1133">Transmembrane helix</keyword>
<reference evidence="10" key="1">
    <citation type="submission" date="2012-12" db="EMBL/GenBank/DDBJ databases">
        <title>Identification and characterization of a phenylalanine ammonia-lyase gene family in Isatis indigotica Fort.</title>
        <authorList>
            <person name="Liu Q."/>
            <person name="Chen J."/>
            <person name="Zhou X."/>
            <person name="Di P."/>
            <person name="Xiao Y."/>
            <person name="Xuan H."/>
            <person name="Zhang L."/>
            <person name="Chen W."/>
        </authorList>
    </citation>
    <scope>NUCLEOTIDE SEQUENCE</scope>
    <source>
        <tissue evidence="10">Salivary gland</tissue>
    </source>
</reference>
<proteinExistence type="evidence at transcript level"/>
<evidence type="ECO:0000256" key="9">
    <source>
        <dbReference type="ARBA" id="ARBA00023180"/>
    </source>
</evidence>
<evidence type="ECO:0000256" key="3">
    <source>
        <dbReference type="ARBA" id="ARBA00022679"/>
    </source>
</evidence>
<keyword evidence="5" id="KW-0735">Signal-anchor</keyword>
<dbReference type="PANTHER" id="PTHR14647">
    <property type="entry name" value="GALACTOSE-3-O-SULFOTRANSFERASE"/>
    <property type="match status" value="1"/>
</dbReference>
<protein>
    <submittedName>
        <fullName evidence="10">Putative galactose-3-o-sulfotransferase</fullName>
    </submittedName>
</protein>
<keyword evidence="4" id="KW-0812">Transmembrane</keyword>
<keyword evidence="8" id="KW-0472">Membrane</keyword>
<sequence length="418" mass="49040">MIVKARQRPRKLRKCLLACAILAAFLVILSVYCPQGWVTIKEAHASAQMTCRPRRSICFLKTHKCASSSVQNLLMRYGDRNNLSFVLPPRNNYLGHPKHFNRRMALDYDARRYDMLVHHSRFHEREMRAVLAPDPVFVTIVREPASLFESIFSYYALERKFGRPLNVLYRSIIDSDVSSTVDLGVRFFRGKIGTNQMSFDLGFEPDQFLNASAVEGFVRYIDTTFDLVMVAERMNESLVLLRHLLCWDWDDVVMFKMNERNKKYKKRLKPEELEGLRKLNAVDSELYRYFTRRLDERIAAFGRDRMAAEVEKLVNNTNKWYYRCVEDVTPVRRNQRKKFWVNPKVMRLKGREGNPEECRGLLTEELSFTDHLRRKQQRVTMTNVTTSAANTESWSATVRRDPYIIPVSPDIRAPRSNS</sequence>
<keyword evidence="9" id="KW-0325">Glycoprotein</keyword>
<name>A0A0K8R4R4_IXORI</name>
<dbReference type="PANTHER" id="PTHR14647:SF87">
    <property type="entry name" value="PUTATIVE-RELATED"/>
    <property type="match status" value="1"/>
</dbReference>
<evidence type="ECO:0000256" key="7">
    <source>
        <dbReference type="ARBA" id="ARBA00023034"/>
    </source>
</evidence>
<evidence type="ECO:0000256" key="2">
    <source>
        <dbReference type="ARBA" id="ARBA00008124"/>
    </source>
</evidence>
<dbReference type="InterPro" id="IPR009729">
    <property type="entry name" value="Gal-3-0_sulfotransfrase"/>
</dbReference>
<organism evidence="10">
    <name type="scientific">Ixodes ricinus</name>
    <name type="common">Common tick</name>
    <name type="synonym">Acarus ricinus</name>
    <dbReference type="NCBI Taxonomy" id="34613"/>
    <lineage>
        <taxon>Eukaryota</taxon>
        <taxon>Metazoa</taxon>
        <taxon>Ecdysozoa</taxon>
        <taxon>Arthropoda</taxon>
        <taxon>Chelicerata</taxon>
        <taxon>Arachnida</taxon>
        <taxon>Acari</taxon>
        <taxon>Parasitiformes</taxon>
        <taxon>Ixodida</taxon>
        <taxon>Ixodoidea</taxon>
        <taxon>Ixodidae</taxon>
        <taxon>Ixodinae</taxon>
        <taxon>Ixodes</taxon>
    </lineage>
</organism>
<comment type="similarity">
    <text evidence="2">Belongs to the galactose-3-O-sulfotransferase family.</text>
</comment>
<evidence type="ECO:0000256" key="1">
    <source>
        <dbReference type="ARBA" id="ARBA00004323"/>
    </source>
</evidence>
<dbReference type="GO" id="GO:0001733">
    <property type="term" value="F:galactosylceramide sulfotransferase activity"/>
    <property type="evidence" value="ECO:0007669"/>
    <property type="project" value="InterPro"/>
</dbReference>
<evidence type="ECO:0000256" key="4">
    <source>
        <dbReference type="ARBA" id="ARBA00022692"/>
    </source>
</evidence>
<dbReference type="SUPFAM" id="SSF52540">
    <property type="entry name" value="P-loop containing nucleoside triphosphate hydrolases"/>
    <property type="match status" value="1"/>
</dbReference>
<dbReference type="GO" id="GO:0009247">
    <property type="term" value="P:glycolipid biosynthetic process"/>
    <property type="evidence" value="ECO:0007669"/>
    <property type="project" value="InterPro"/>
</dbReference>
<dbReference type="Pfam" id="PF06990">
    <property type="entry name" value="Gal-3-0_sulfotr"/>
    <property type="match status" value="1"/>
</dbReference>
<comment type="subcellular location">
    <subcellularLocation>
        <location evidence="1">Golgi apparatus membrane</location>
        <topology evidence="1">Single-pass type II membrane protein</topology>
    </subcellularLocation>
</comment>
<keyword evidence="7" id="KW-0333">Golgi apparatus</keyword>
<evidence type="ECO:0000256" key="6">
    <source>
        <dbReference type="ARBA" id="ARBA00022989"/>
    </source>
</evidence>
<accession>A0A0K8R4R4</accession>
<dbReference type="EMBL" id="GADI01007757">
    <property type="protein sequence ID" value="JAA66051.1"/>
    <property type="molecule type" value="mRNA"/>
</dbReference>
<dbReference type="AlphaFoldDB" id="A0A0K8R4R4"/>
<dbReference type="Gene3D" id="3.40.50.300">
    <property type="entry name" value="P-loop containing nucleotide triphosphate hydrolases"/>
    <property type="match status" value="1"/>
</dbReference>
<keyword evidence="3 10" id="KW-0808">Transferase</keyword>